<sequence length="153" mass="16295">MDIDIQAFAGADPILAIAEEVFTAMIDGEPGHVLPALSAPELGDPMHAWVDVQGTTSGRVLLSTERATADDLARALLGMEPDEEVSTEDFVDALGEVANVVGGNVKALVPDPGVLTLPQVTQERPPTQDGSQIYELNLDWRGRAVVISLWKLP</sequence>
<evidence type="ECO:0000256" key="1">
    <source>
        <dbReference type="ARBA" id="ARBA00022500"/>
    </source>
</evidence>
<gene>
    <name evidence="3" type="ORF">N869_09050</name>
</gene>
<dbReference type="EMBL" id="AXCZ01000022">
    <property type="protein sequence ID" value="KGM13836.1"/>
    <property type="molecule type" value="Genomic_DNA"/>
</dbReference>
<proteinExistence type="predicted"/>
<feature type="domain" description="Chemotaxis phosphatase CheX-like" evidence="2">
    <location>
        <begin position="48"/>
        <end position="125"/>
    </location>
</feature>
<dbReference type="Gene3D" id="3.40.1550.10">
    <property type="entry name" value="CheC-like"/>
    <property type="match status" value="1"/>
</dbReference>
<dbReference type="SUPFAM" id="SSF103039">
    <property type="entry name" value="CheC-like"/>
    <property type="match status" value="1"/>
</dbReference>
<accession>A0A0A0C0V2</accession>
<dbReference type="InterPro" id="IPR028051">
    <property type="entry name" value="CheX-like_dom"/>
</dbReference>
<organism evidence="3 4">
    <name type="scientific">Cellulomonas bogoriensis 69B4 = DSM 16987</name>
    <dbReference type="NCBI Taxonomy" id="1386082"/>
    <lineage>
        <taxon>Bacteria</taxon>
        <taxon>Bacillati</taxon>
        <taxon>Actinomycetota</taxon>
        <taxon>Actinomycetes</taxon>
        <taxon>Micrococcales</taxon>
        <taxon>Cellulomonadaceae</taxon>
        <taxon>Cellulomonas</taxon>
    </lineage>
</organism>
<reference evidence="3 4" key="1">
    <citation type="submission" date="2013-08" db="EMBL/GenBank/DDBJ databases">
        <title>Genome sequencing of Cellulomonas bogoriensis 69B4.</title>
        <authorList>
            <person name="Chen F."/>
            <person name="Li Y."/>
            <person name="Wang G."/>
        </authorList>
    </citation>
    <scope>NUCLEOTIDE SEQUENCE [LARGE SCALE GENOMIC DNA]</scope>
    <source>
        <strain evidence="3 4">69B4</strain>
    </source>
</reference>
<dbReference type="AlphaFoldDB" id="A0A0A0C0V2"/>
<dbReference type="Pfam" id="PF13690">
    <property type="entry name" value="CheX"/>
    <property type="match status" value="1"/>
</dbReference>
<dbReference type="GO" id="GO:0006935">
    <property type="term" value="P:chemotaxis"/>
    <property type="evidence" value="ECO:0007669"/>
    <property type="project" value="UniProtKB-KW"/>
</dbReference>
<protein>
    <recommendedName>
        <fullName evidence="2">Chemotaxis phosphatase CheX-like domain-containing protein</fullName>
    </recommendedName>
</protein>
<evidence type="ECO:0000313" key="3">
    <source>
        <dbReference type="EMBL" id="KGM13836.1"/>
    </source>
</evidence>
<keyword evidence="1" id="KW-0145">Chemotaxis</keyword>
<dbReference type="InterPro" id="IPR028976">
    <property type="entry name" value="CheC-like_sf"/>
</dbReference>
<comment type="caution">
    <text evidence="3">The sequence shown here is derived from an EMBL/GenBank/DDBJ whole genome shotgun (WGS) entry which is preliminary data.</text>
</comment>
<evidence type="ECO:0000313" key="4">
    <source>
        <dbReference type="Proteomes" id="UP000054314"/>
    </source>
</evidence>
<keyword evidence="4" id="KW-1185">Reference proteome</keyword>
<name>A0A0A0C0V2_9CELL</name>
<evidence type="ECO:0000259" key="2">
    <source>
        <dbReference type="Pfam" id="PF13690"/>
    </source>
</evidence>
<dbReference type="OrthoDB" id="5402373at2"/>
<dbReference type="Proteomes" id="UP000054314">
    <property type="component" value="Unassembled WGS sequence"/>
</dbReference>